<name>A0AAX4JPY8_9TREE</name>
<dbReference type="Proteomes" id="UP001355207">
    <property type="component" value="Chromosome 2"/>
</dbReference>
<dbReference type="GeneID" id="91092485"/>
<sequence>MDRIEYKGIASEKTFIGWQFILETYDPPTLLQGEPVDWGLGKYYKLASGKGIYINELYDASEPLLITRRDLCENWFHGLNATAFYAYVRDAVQKRFHSNGASEDSYKDIKAAWAKYRSFFLEIDRAMGILTKLEHSNSTPKFTKWREGFSTTADFLEGRYHLRINSTYEEIDVALVSALSVIDRVQREGYEKRFVNWSNSLEGAKVKPMPLPIWSKEMTFVKPESIEIEDTFAGPLDHKNDANNERSSENEIRPDNSIDVGSEPI</sequence>
<protein>
    <submittedName>
        <fullName evidence="2">Uncharacterized protein</fullName>
    </submittedName>
</protein>
<accession>A0AAX4JPY8</accession>
<organism evidence="2 3">
    <name type="scientific">Kwoniella dendrophila CBS 6074</name>
    <dbReference type="NCBI Taxonomy" id="1295534"/>
    <lineage>
        <taxon>Eukaryota</taxon>
        <taxon>Fungi</taxon>
        <taxon>Dikarya</taxon>
        <taxon>Basidiomycota</taxon>
        <taxon>Agaricomycotina</taxon>
        <taxon>Tremellomycetes</taxon>
        <taxon>Tremellales</taxon>
        <taxon>Cryptococcaceae</taxon>
        <taxon>Kwoniella</taxon>
    </lineage>
</organism>
<evidence type="ECO:0000313" key="2">
    <source>
        <dbReference type="EMBL" id="WWC86933.1"/>
    </source>
</evidence>
<reference evidence="2 3" key="1">
    <citation type="submission" date="2024-01" db="EMBL/GenBank/DDBJ databases">
        <title>Comparative genomics of Cryptococcus and Kwoniella reveals pathogenesis evolution and contrasting modes of karyotype evolution via chromosome fusion or intercentromeric recombination.</title>
        <authorList>
            <person name="Coelho M.A."/>
            <person name="David-Palma M."/>
            <person name="Shea T."/>
            <person name="Bowers K."/>
            <person name="McGinley-Smith S."/>
            <person name="Mohammad A.W."/>
            <person name="Gnirke A."/>
            <person name="Yurkov A.M."/>
            <person name="Nowrousian M."/>
            <person name="Sun S."/>
            <person name="Cuomo C.A."/>
            <person name="Heitman J."/>
        </authorList>
    </citation>
    <scope>NUCLEOTIDE SEQUENCE [LARGE SCALE GENOMIC DNA]</scope>
    <source>
        <strain evidence="2 3">CBS 6074</strain>
    </source>
</reference>
<dbReference type="AlphaFoldDB" id="A0AAX4JPY8"/>
<evidence type="ECO:0000256" key="1">
    <source>
        <dbReference type="SAM" id="MobiDB-lite"/>
    </source>
</evidence>
<feature type="compositionally biased region" description="Basic and acidic residues" evidence="1">
    <location>
        <begin position="236"/>
        <end position="256"/>
    </location>
</feature>
<gene>
    <name evidence="2" type="ORF">L201_001813</name>
</gene>
<proteinExistence type="predicted"/>
<evidence type="ECO:0000313" key="3">
    <source>
        <dbReference type="Proteomes" id="UP001355207"/>
    </source>
</evidence>
<keyword evidence="3" id="KW-1185">Reference proteome</keyword>
<dbReference type="EMBL" id="CP144099">
    <property type="protein sequence ID" value="WWC86933.1"/>
    <property type="molecule type" value="Genomic_DNA"/>
</dbReference>
<feature type="region of interest" description="Disordered" evidence="1">
    <location>
        <begin position="231"/>
        <end position="265"/>
    </location>
</feature>
<dbReference type="RefSeq" id="XP_066073696.1">
    <property type="nucleotide sequence ID" value="XM_066217599.1"/>
</dbReference>